<gene>
    <name evidence="4" type="ORF">CR194_10795</name>
</gene>
<name>A0A323TF93_9BACI</name>
<evidence type="ECO:0000313" key="4">
    <source>
        <dbReference type="EMBL" id="PYZ93638.1"/>
    </source>
</evidence>
<accession>A0A323TF93</accession>
<dbReference type="EMBL" id="PDOD01000002">
    <property type="protein sequence ID" value="PYZ93638.1"/>
    <property type="molecule type" value="Genomic_DNA"/>
</dbReference>
<proteinExistence type="predicted"/>
<protein>
    <recommendedName>
        <fullName evidence="6">Prepilin-type cleavage/methylation domain-containing protein</fullName>
    </recommendedName>
</protein>
<dbReference type="Proteomes" id="UP000248214">
    <property type="component" value="Unassembled WGS sequence"/>
</dbReference>
<sequence length="168" mass="18996">MTYLKYLLCKRAFTLIETMAGLLLISIILISFFSFFGQSLLFSSKAEDNYSSTNLVNGLVNEVEGNEAIINYLENTQLNLGCNNDSGIILPQDESSIPSFNMVQLGLLFDEESESYYYPLNNKRYVAEVKICQQTEQEVDLSLFRIHGKISESGQAASSEVYHYINLK</sequence>
<evidence type="ECO:0000256" key="3">
    <source>
        <dbReference type="SAM" id="Phobius"/>
    </source>
</evidence>
<evidence type="ECO:0000313" key="5">
    <source>
        <dbReference type="Proteomes" id="UP000248214"/>
    </source>
</evidence>
<keyword evidence="2" id="KW-0178">Competence</keyword>
<comment type="subcellular location">
    <subcellularLocation>
        <location evidence="1">Cell surface</location>
    </subcellularLocation>
</comment>
<feature type="transmembrane region" description="Helical" evidence="3">
    <location>
        <begin position="12"/>
        <end position="36"/>
    </location>
</feature>
<keyword evidence="3" id="KW-0812">Transmembrane</keyword>
<dbReference type="GO" id="GO:0009986">
    <property type="term" value="C:cell surface"/>
    <property type="evidence" value="ECO:0007669"/>
    <property type="project" value="UniProtKB-SubCell"/>
</dbReference>
<evidence type="ECO:0000256" key="2">
    <source>
        <dbReference type="ARBA" id="ARBA00023287"/>
    </source>
</evidence>
<keyword evidence="5" id="KW-1185">Reference proteome</keyword>
<organism evidence="4 5">
    <name type="scientific">Salipaludibacillus keqinensis</name>
    <dbReference type="NCBI Taxonomy" id="2045207"/>
    <lineage>
        <taxon>Bacteria</taxon>
        <taxon>Bacillati</taxon>
        <taxon>Bacillota</taxon>
        <taxon>Bacilli</taxon>
        <taxon>Bacillales</taxon>
        <taxon>Bacillaceae</taxon>
    </lineage>
</organism>
<dbReference type="InterPro" id="IPR012902">
    <property type="entry name" value="N_methyl_site"/>
</dbReference>
<keyword evidence="3" id="KW-0472">Membrane</keyword>
<evidence type="ECO:0008006" key="6">
    <source>
        <dbReference type="Google" id="ProtNLM"/>
    </source>
</evidence>
<dbReference type="AlphaFoldDB" id="A0A323TF93"/>
<reference evidence="4 5" key="1">
    <citation type="submission" date="2017-10" db="EMBL/GenBank/DDBJ databases">
        <title>Bacillus sp. nov., a halophilic bacterium isolated from a Keqin Lake.</title>
        <authorList>
            <person name="Wang H."/>
        </authorList>
    </citation>
    <scope>NUCLEOTIDE SEQUENCE [LARGE SCALE GENOMIC DNA]</scope>
    <source>
        <strain evidence="4 5">KQ-12</strain>
    </source>
</reference>
<keyword evidence="3" id="KW-1133">Transmembrane helix</keyword>
<dbReference type="GO" id="GO:0030420">
    <property type="term" value="P:establishment of competence for transformation"/>
    <property type="evidence" value="ECO:0007669"/>
    <property type="project" value="UniProtKB-KW"/>
</dbReference>
<comment type="caution">
    <text evidence="4">The sequence shown here is derived from an EMBL/GenBank/DDBJ whole genome shotgun (WGS) entry which is preliminary data.</text>
</comment>
<evidence type="ECO:0000256" key="1">
    <source>
        <dbReference type="ARBA" id="ARBA00004241"/>
    </source>
</evidence>
<dbReference type="NCBIfam" id="TIGR02532">
    <property type="entry name" value="IV_pilin_GFxxxE"/>
    <property type="match status" value="1"/>
</dbReference>